<keyword evidence="2" id="KW-0812">Transmembrane</keyword>
<keyword evidence="2" id="KW-1133">Transmembrane helix</keyword>
<feature type="domain" description="Cytochrome oxidase subunit II copper A binding" evidence="3">
    <location>
        <begin position="132"/>
        <end position="197"/>
    </location>
</feature>
<dbReference type="EMBL" id="CAJNOK010033190">
    <property type="protein sequence ID" value="CAF1491853.1"/>
    <property type="molecule type" value="Genomic_DNA"/>
</dbReference>
<protein>
    <recommendedName>
        <fullName evidence="3">Cytochrome oxidase subunit II copper A binding domain-containing protein</fullName>
    </recommendedName>
</protein>
<evidence type="ECO:0000256" key="1">
    <source>
        <dbReference type="SAM" id="MobiDB-lite"/>
    </source>
</evidence>
<name>A0A8S2FK87_9BILA</name>
<dbReference type="AlphaFoldDB" id="A0A8S2FK87"/>
<dbReference type="EMBL" id="CAJOBA010055158">
    <property type="protein sequence ID" value="CAF4281036.1"/>
    <property type="molecule type" value="Genomic_DNA"/>
</dbReference>
<evidence type="ECO:0000256" key="2">
    <source>
        <dbReference type="SAM" id="Phobius"/>
    </source>
</evidence>
<evidence type="ECO:0000313" key="4">
    <source>
        <dbReference type="EMBL" id="CAF1491853.1"/>
    </source>
</evidence>
<gene>
    <name evidence="4" type="ORF">OVA965_LOCUS36535</name>
    <name evidence="5" type="ORF">TMI583_LOCUS37550</name>
</gene>
<dbReference type="GO" id="GO:0004129">
    <property type="term" value="F:cytochrome-c oxidase activity"/>
    <property type="evidence" value="ECO:0007669"/>
    <property type="project" value="InterPro"/>
</dbReference>
<feature type="region of interest" description="Disordered" evidence="1">
    <location>
        <begin position="67"/>
        <end position="88"/>
    </location>
</feature>
<accession>A0A8S2FK87</accession>
<evidence type="ECO:0000313" key="5">
    <source>
        <dbReference type="EMBL" id="CAF4281036.1"/>
    </source>
</evidence>
<comment type="caution">
    <text evidence="4">The sequence shown here is derived from an EMBL/GenBank/DDBJ whole genome shotgun (WGS) entry which is preliminary data.</text>
</comment>
<dbReference type="PROSITE" id="PS50857">
    <property type="entry name" value="COX2_CUA"/>
    <property type="match status" value="1"/>
</dbReference>
<evidence type="ECO:0000313" key="6">
    <source>
        <dbReference type="Proteomes" id="UP000677228"/>
    </source>
</evidence>
<organism evidence="4 6">
    <name type="scientific">Didymodactylos carnosus</name>
    <dbReference type="NCBI Taxonomy" id="1234261"/>
    <lineage>
        <taxon>Eukaryota</taxon>
        <taxon>Metazoa</taxon>
        <taxon>Spiralia</taxon>
        <taxon>Gnathifera</taxon>
        <taxon>Rotifera</taxon>
        <taxon>Eurotatoria</taxon>
        <taxon>Bdelloidea</taxon>
        <taxon>Philodinida</taxon>
        <taxon>Philodinidae</taxon>
        <taxon>Didymodactylos</taxon>
    </lineage>
</organism>
<dbReference type="GO" id="GO:0016020">
    <property type="term" value="C:membrane"/>
    <property type="evidence" value="ECO:0007669"/>
    <property type="project" value="InterPro"/>
</dbReference>
<sequence>MFLSRLFKKQKYALPITELSVEEKDKRKARRFNWTNVALGALIPLSIGIGTVVITLLQQKFDDRRQKQERELDDRRYNAERQEDNRRYNLEQDQAHDLYHQGLYKSTVEDISSTLLKANHSFLDDEKQLGYARSKILYVSPVNFIIKYEIDKNVEFEYDSYIHPDSVVRLLDIDNRVLLPPQDFICAVITSNDVLHS</sequence>
<dbReference type="Proteomes" id="UP000677228">
    <property type="component" value="Unassembled WGS sequence"/>
</dbReference>
<dbReference type="Proteomes" id="UP000682733">
    <property type="component" value="Unassembled WGS sequence"/>
</dbReference>
<dbReference type="InterPro" id="IPR002429">
    <property type="entry name" value="CcO_II-like_C"/>
</dbReference>
<keyword evidence="2" id="KW-0472">Membrane</keyword>
<dbReference type="GO" id="GO:0005507">
    <property type="term" value="F:copper ion binding"/>
    <property type="evidence" value="ECO:0007669"/>
    <property type="project" value="InterPro"/>
</dbReference>
<dbReference type="PRINTS" id="PR01166">
    <property type="entry name" value="CYCOXIDASEII"/>
</dbReference>
<proteinExistence type="predicted"/>
<reference evidence="4" key="1">
    <citation type="submission" date="2021-02" db="EMBL/GenBank/DDBJ databases">
        <authorList>
            <person name="Nowell W R."/>
        </authorList>
    </citation>
    <scope>NUCLEOTIDE SEQUENCE</scope>
</reference>
<evidence type="ECO:0000259" key="3">
    <source>
        <dbReference type="PROSITE" id="PS50857"/>
    </source>
</evidence>
<dbReference type="Pfam" id="PF00116">
    <property type="entry name" value="COX2"/>
    <property type="match status" value="1"/>
</dbReference>
<feature type="transmembrane region" description="Helical" evidence="2">
    <location>
        <begin position="34"/>
        <end position="57"/>
    </location>
</feature>